<protein>
    <submittedName>
        <fullName evidence="5">BNR/Asp-box repeat protein</fullName>
    </submittedName>
</protein>
<dbReference type="InterPro" id="IPR031778">
    <property type="entry name" value="Sortilin_N"/>
</dbReference>
<feature type="transmembrane region" description="Helical" evidence="3">
    <location>
        <begin position="108"/>
        <end position="128"/>
    </location>
</feature>
<gene>
    <name evidence="5" type="ordered locus">DVUA0058</name>
</gene>
<feature type="domain" description="Sortilin N-terminal" evidence="4">
    <location>
        <begin position="697"/>
        <end position="821"/>
    </location>
</feature>
<keyword evidence="6" id="KW-1185">Reference proteome</keyword>
<dbReference type="InterPro" id="IPR052025">
    <property type="entry name" value="Xyloglucanase_GH74"/>
</dbReference>
<feature type="region of interest" description="Disordered" evidence="2">
    <location>
        <begin position="248"/>
        <end position="294"/>
    </location>
</feature>
<dbReference type="PANTHER" id="PTHR43739">
    <property type="entry name" value="XYLOGLUCANASE (EUROFUNG)"/>
    <property type="match status" value="1"/>
</dbReference>
<geneLocation type="plasmid" evidence="5 6">
    <name>pDV</name>
</geneLocation>
<dbReference type="PATRIC" id="fig|882.5.peg.3134"/>
<dbReference type="HOGENOM" id="CLU_018041_0_0_7"/>
<dbReference type="KEGG" id="dvu:DVUA0058"/>
<dbReference type="PANTHER" id="PTHR43739:SF5">
    <property type="entry name" value="EXO-ALPHA-SIALIDASE"/>
    <property type="match status" value="1"/>
</dbReference>
<name>Q72WN1_NITV2</name>
<dbReference type="Pfam" id="PF15902">
    <property type="entry name" value="Sortilin-Vps10"/>
    <property type="match status" value="1"/>
</dbReference>
<proteinExistence type="predicted"/>
<evidence type="ECO:0000313" key="5">
    <source>
        <dbReference type="EMBL" id="AAS94397.1"/>
    </source>
</evidence>
<accession>Q72WN1</accession>
<dbReference type="EnsemblBacteria" id="AAS94397">
    <property type="protein sequence ID" value="AAS94397"/>
    <property type="gene ID" value="DVUA0058"/>
</dbReference>
<feature type="compositionally biased region" description="Gly residues" evidence="2">
    <location>
        <begin position="147"/>
        <end position="162"/>
    </location>
</feature>
<organism evidence="5 6">
    <name type="scientific">Nitratidesulfovibrio vulgaris (strain ATCC 29579 / DSM 644 / CCUG 34227 / NCIMB 8303 / VKM B-1760 / Hildenborough)</name>
    <name type="common">Desulfovibrio vulgaris</name>
    <dbReference type="NCBI Taxonomy" id="882"/>
    <lineage>
        <taxon>Bacteria</taxon>
        <taxon>Pseudomonadati</taxon>
        <taxon>Thermodesulfobacteriota</taxon>
        <taxon>Desulfovibrionia</taxon>
        <taxon>Desulfovibrionales</taxon>
        <taxon>Desulfovibrionaceae</taxon>
        <taxon>Nitratidesulfovibrio</taxon>
    </lineage>
</organism>
<dbReference type="CDD" id="cd15482">
    <property type="entry name" value="Sialidase_non-viral"/>
    <property type="match status" value="1"/>
</dbReference>
<evidence type="ECO:0000256" key="1">
    <source>
        <dbReference type="ARBA" id="ARBA00022737"/>
    </source>
</evidence>
<dbReference type="EMBL" id="AE017286">
    <property type="protein sequence ID" value="AAS94397.1"/>
    <property type="molecule type" value="Genomic_DNA"/>
</dbReference>
<evidence type="ECO:0000259" key="4">
    <source>
        <dbReference type="Pfam" id="PF15902"/>
    </source>
</evidence>
<keyword evidence="3" id="KW-0472">Membrane</keyword>
<feature type="region of interest" description="Disordered" evidence="2">
    <location>
        <begin position="145"/>
        <end position="166"/>
    </location>
</feature>
<dbReference type="SUPFAM" id="SSF110296">
    <property type="entry name" value="Oligoxyloglucan reducing end-specific cellobiohydrolase"/>
    <property type="match status" value="3"/>
</dbReference>
<evidence type="ECO:0000313" key="6">
    <source>
        <dbReference type="Proteomes" id="UP000002194"/>
    </source>
</evidence>
<reference evidence="5 6" key="1">
    <citation type="journal article" date="2004" name="Nat. Biotechnol.">
        <title>The genome sequence of the anaerobic, sulfate-reducing bacterium Desulfovibrio vulgaris Hildenborough.</title>
        <authorList>
            <person name="Heidelberg J.F."/>
            <person name="Seshadri R."/>
            <person name="Haveman S.A."/>
            <person name="Hemme C.L."/>
            <person name="Paulsen I.T."/>
            <person name="Kolonay J.F."/>
            <person name="Eisen J.A."/>
            <person name="Ward N."/>
            <person name="Methe B."/>
            <person name="Brinkac L.M."/>
            <person name="Daugherty S.C."/>
            <person name="Deboy R.T."/>
            <person name="Dodson R.J."/>
            <person name="Durkin A.S."/>
            <person name="Madupu R."/>
            <person name="Nelson W.C."/>
            <person name="Sullivan S.A."/>
            <person name="Fouts D."/>
            <person name="Haft D.H."/>
            <person name="Selengut J."/>
            <person name="Peterson J.D."/>
            <person name="Davidsen T.M."/>
            <person name="Zafar N."/>
            <person name="Zhou L."/>
            <person name="Radune D."/>
            <person name="Dimitrov G."/>
            <person name="Hance M."/>
            <person name="Tran K."/>
            <person name="Khouri H."/>
            <person name="Gill J."/>
            <person name="Utterback T.R."/>
            <person name="Feldblyum T.V."/>
            <person name="Wall J.D."/>
            <person name="Voordouw G."/>
            <person name="Fraser C.M."/>
        </authorList>
    </citation>
    <scope>NUCLEOTIDE SEQUENCE [LARGE SCALE GENOMIC DNA]</scope>
    <source>
        <strain evidence="6">ATCC 29579 / DSM 644 / NCIMB 8303 / VKM B-1760 / Hildenborough</strain>
        <plasmid evidence="6">pDV</plasmid>
    </source>
</reference>
<keyword evidence="1" id="KW-0677">Repeat</keyword>
<keyword evidence="3" id="KW-0812">Transmembrane</keyword>
<feature type="region of interest" description="Disordered" evidence="2">
    <location>
        <begin position="1"/>
        <end position="42"/>
    </location>
</feature>
<dbReference type="Gene3D" id="2.130.10.10">
    <property type="entry name" value="YVTN repeat-like/Quinoprotein amine dehydrogenase"/>
    <property type="match status" value="5"/>
</dbReference>
<dbReference type="InterPro" id="IPR015943">
    <property type="entry name" value="WD40/YVTN_repeat-like_dom_sf"/>
</dbReference>
<keyword evidence="5" id="KW-0614">Plasmid</keyword>
<dbReference type="GO" id="GO:0010411">
    <property type="term" value="P:xyloglucan metabolic process"/>
    <property type="evidence" value="ECO:0007669"/>
    <property type="project" value="TreeGrafter"/>
</dbReference>
<dbReference type="AlphaFoldDB" id="Q72WN1"/>
<dbReference type="Proteomes" id="UP000002194">
    <property type="component" value="Plasmid pDV"/>
</dbReference>
<sequence length="911" mass="95930">MPRCGEGHPMMYAPHRPSHEDRRQVAHSGCPLRPTPRPASRPAAVMAPVMAPDITADITAGMARRVSPGASTGGSPDVSPEVSRGVSLGMGRRLFCGITRGVARCRRAVPVCAVFAFLLAGLLSGMVAGPLPGMAGDALAAGTQGTAPGGPASGQGASGSGRGDLFTPLGPGGGGGMYVPSMSPYEQGLVFVATDMGGVFRSEDDGARWRLIPFGNGLRYTQLSPPMVHFPRHIAWVTERSRVTMSHDRGASWTTQPPGPWGKSPVTRLAGISGAGTGGATASRPYGAPPSGADGPDVLFAGTKDGVWRTTLVGGRPDGWQRVLDGGGSEIVSLDGMLYTFTGDGTFMTSRDRGVTWGVTAAAASVGGRVASFTGATDGSRTVLLASVEGRGLIRSVDGGRDWATVKPGFENERHLTMAPGQTRVAYAAQTGGVAHKQLLRSTDGGVTWEKTFRMAMPWDKVTFGTNVERSWVQTSLGWGYYLTANPLAVHPTGDGFLLLATQGDLYVSRDGGDSWRQAMSAVLPPDTGAGGAGASPRLATIGLEVTSAWGYLFDPHDPQRTYIAYTDIGFARSLDRGRSWQWSAKGSPWTNTFYDVVVDPAVPGRLYAAASMRHDIPHGTSLSPTNMGYGVHAKGGVVVSDDHGASWRVPYDAKGAPDALPSMTCTTIALDETSPAEARVLYAGFFGERDDDRAGVYRSEDGGRTWRDVSLGLGSPGNLHVYRVRIHPVTRELYCLITGISGKGTNFTVPGGLWKSADGGATWQDLTAGSPLAWWATNLAFDPADPRTIYVSAATAPGHWLEGGIYRTTDGGRGWKQVLSDKGIQKAVGGDSFDHTMAVAVHPDDPKLVYAGTTLHGLLYSRDRGESWQAYAAFPFAAVTGVTFDPADRTRMIVTTFGGGVWSGPVLPEN</sequence>
<keyword evidence="3" id="KW-1133">Transmembrane helix</keyword>
<evidence type="ECO:0000256" key="2">
    <source>
        <dbReference type="SAM" id="MobiDB-lite"/>
    </source>
</evidence>
<evidence type="ECO:0000256" key="3">
    <source>
        <dbReference type="SAM" id="Phobius"/>
    </source>
</evidence>
<dbReference type="OrthoDB" id="9764804at2"/>
<feature type="region of interest" description="Disordered" evidence="2">
    <location>
        <begin position="65"/>
        <end position="84"/>
    </location>
</feature>